<dbReference type="GO" id="GO:0005829">
    <property type="term" value="C:cytosol"/>
    <property type="evidence" value="ECO:0007669"/>
    <property type="project" value="TreeGrafter"/>
</dbReference>
<dbReference type="InterPro" id="IPR012349">
    <property type="entry name" value="Split_barrel_FMN-bd"/>
</dbReference>
<name>A0A6J7ETQ8_9ZZZZ</name>
<dbReference type="SUPFAM" id="SSF50475">
    <property type="entry name" value="FMN-binding split barrel"/>
    <property type="match status" value="1"/>
</dbReference>
<dbReference type="InterPro" id="IPR052019">
    <property type="entry name" value="F420H2_bilvrd_red/Heme_oxyg"/>
</dbReference>
<dbReference type="GO" id="GO:0070967">
    <property type="term" value="F:coenzyme F420 binding"/>
    <property type="evidence" value="ECO:0007669"/>
    <property type="project" value="TreeGrafter"/>
</dbReference>
<evidence type="ECO:0000259" key="2">
    <source>
        <dbReference type="Pfam" id="PF01243"/>
    </source>
</evidence>
<dbReference type="EMBL" id="CAFBLP010000078">
    <property type="protein sequence ID" value="CAB4887042.1"/>
    <property type="molecule type" value="Genomic_DNA"/>
</dbReference>
<dbReference type="Gene3D" id="2.30.110.10">
    <property type="entry name" value="Electron Transport, Fmn-binding Protein, Chain A"/>
    <property type="match status" value="1"/>
</dbReference>
<dbReference type="InterPro" id="IPR019965">
    <property type="entry name" value="PPOX_F420-dep_Rv2061_put"/>
</dbReference>
<evidence type="ECO:0000313" key="3">
    <source>
        <dbReference type="EMBL" id="CAB4887042.1"/>
    </source>
</evidence>
<organism evidence="3">
    <name type="scientific">freshwater metagenome</name>
    <dbReference type="NCBI Taxonomy" id="449393"/>
    <lineage>
        <taxon>unclassified sequences</taxon>
        <taxon>metagenomes</taxon>
        <taxon>ecological metagenomes</taxon>
    </lineage>
</organism>
<dbReference type="Pfam" id="PF01243">
    <property type="entry name" value="PNPOx_N"/>
    <property type="match status" value="1"/>
</dbReference>
<protein>
    <submittedName>
        <fullName evidence="3">Unannotated protein</fullName>
    </submittedName>
</protein>
<accession>A0A6J7ETQ8</accession>
<dbReference type="AlphaFoldDB" id="A0A6J7ETQ8"/>
<keyword evidence="1" id="KW-0560">Oxidoreductase</keyword>
<sequence>MGHMSDTTIAAAKYVSLVTFRRSGEPVASPVWIAPLADGRAGFTTNADSGKVKRIRNNPAVELRPCNVRGAVDDNAPTVAATATVVTGSLHDTVHTAIHNKYGVMVTLIGIGDAFRKLSGKRQTPTAIVLSFAESRTGPSK</sequence>
<dbReference type="NCBIfam" id="TIGR03666">
    <property type="entry name" value="Rv2061_F420"/>
    <property type="match status" value="1"/>
</dbReference>
<dbReference type="PANTHER" id="PTHR35176:SF11">
    <property type="entry name" value="PYRIDOXAMINE 5'-PHOSPHATE OXIDASE FAMILY PROTEIN"/>
    <property type="match status" value="1"/>
</dbReference>
<feature type="domain" description="Pyridoxamine 5'-phosphate oxidase N-terminal" evidence="2">
    <location>
        <begin position="8"/>
        <end position="114"/>
    </location>
</feature>
<evidence type="ECO:0000256" key="1">
    <source>
        <dbReference type="ARBA" id="ARBA00023002"/>
    </source>
</evidence>
<reference evidence="3" key="1">
    <citation type="submission" date="2020-05" db="EMBL/GenBank/DDBJ databases">
        <authorList>
            <person name="Chiriac C."/>
            <person name="Salcher M."/>
            <person name="Ghai R."/>
            <person name="Kavagutti S V."/>
        </authorList>
    </citation>
    <scope>NUCLEOTIDE SEQUENCE</scope>
</reference>
<dbReference type="PANTHER" id="PTHR35176">
    <property type="entry name" value="HEME OXYGENASE HI_0854-RELATED"/>
    <property type="match status" value="1"/>
</dbReference>
<dbReference type="GO" id="GO:0016627">
    <property type="term" value="F:oxidoreductase activity, acting on the CH-CH group of donors"/>
    <property type="evidence" value="ECO:0007669"/>
    <property type="project" value="TreeGrafter"/>
</dbReference>
<proteinExistence type="predicted"/>
<dbReference type="InterPro" id="IPR011576">
    <property type="entry name" value="Pyridox_Oxase_N"/>
</dbReference>
<gene>
    <name evidence="3" type="ORF">UFOPK3376_02441</name>
</gene>